<sequence>MPKIDVARLNALRPKPRPSESPPEAVRTPSDDGIDSTEIDRKSPSIDRNRSTSLDTQPHQPSQLRASIDIAYYPSIDTYVDATRDKDYSTGSWADDRHHESYAVETTYCDQGADELHEGFTYEEVPNMQIHDETDQKQAEAVWGRSRFSHPIDIAIPPSIDINPSTSIDINHTTSTDIRPKPKPTLSEKDKFDNQYLTQNEFGIFRDPDGYAKAIDGRFSDGNSVVTVFNPNNNLFMQQRAITEHQQKVTKEYYDTAGDINKSFKQRKFYWEEKDEYGVYKDDQGCARDMDGHVINVSKEEIRKLLERARDEPNYIFLPEHASTFTQTKLVPEINTNDEIKRLDRRCGDISFPMDLNISALTSKIEAIQGELVEIQSYIACRPKASASIDRPNNKSTDTHRKTTVDDATNRGKLVRKTTSDMSNTHNHGEEIPADTNATVMRHQFNLESLGDRLQKIEDATTIMKDKWCRGDEAM</sequence>
<organism evidence="2 3">
    <name type="scientific">Brassica campestris</name>
    <name type="common">Field mustard</name>
    <dbReference type="NCBI Taxonomy" id="3711"/>
    <lineage>
        <taxon>Eukaryota</taxon>
        <taxon>Viridiplantae</taxon>
        <taxon>Streptophyta</taxon>
        <taxon>Embryophyta</taxon>
        <taxon>Tracheophyta</taxon>
        <taxon>Spermatophyta</taxon>
        <taxon>Magnoliopsida</taxon>
        <taxon>eudicotyledons</taxon>
        <taxon>Gunneridae</taxon>
        <taxon>Pentapetalae</taxon>
        <taxon>rosids</taxon>
        <taxon>malvids</taxon>
        <taxon>Brassicales</taxon>
        <taxon>Brassicaceae</taxon>
        <taxon>Brassiceae</taxon>
        <taxon>Brassica</taxon>
    </lineage>
</organism>
<dbReference type="Proteomes" id="UP000011750">
    <property type="component" value="Chromosome A09"/>
</dbReference>
<name>M4F9Z7_BRACM</name>
<feature type="region of interest" description="Disordered" evidence="1">
    <location>
        <begin position="1"/>
        <end position="66"/>
    </location>
</feature>
<proteinExistence type="predicted"/>
<dbReference type="AlphaFoldDB" id="M4F9Z7"/>
<dbReference type="Gramene" id="Bra037911.1">
    <property type="protein sequence ID" value="Bra037911.1-P"/>
    <property type="gene ID" value="Bra037911"/>
</dbReference>
<dbReference type="HOGENOM" id="CLU_026121_0_0_1"/>
<evidence type="ECO:0000313" key="2">
    <source>
        <dbReference type="EnsemblPlants" id="Bra037911.1-P"/>
    </source>
</evidence>
<evidence type="ECO:0000313" key="3">
    <source>
        <dbReference type="Proteomes" id="UP000011750"/>
    </source>
</evidence>
<evidence type="ECO:0000256" key="1">
    <source>
        <dbReference type="SAM" id="MobiDB-lite"/>
    </source>
</evidence>
<protein>
    <submittedName>
        <fullName evidence="2">Uncharacterized protein</fullName>
    </submittedName>
</protein>
<dbReference type="EnsemblPlants" id="Bra037911.1">
    <property type="protein sequence ID" value="Bra037911.1-P"/>
    <property type="gene ID" value="Bra037911"/>
</dbReference>
<keyword evidence="3" id="KW-1185">Reference proteome</keyword>
<feature type="compositionally biased region" description="Basic and acidic residues" evidence="1">
    <location>
        <begin position="38"/>
        <end position="50"/>
    </location>
</feature>
<feature type="compositionally biased region" description="Polar residues" evidence="1">
    <location>
        <begin position="51"/>
        <end position="65"/>
    </location>
</feature>
<accession>M4F9Z7</accession>
<reference evidence="2 3" key="2">
    <citation type="journal article" date="2018" name="Hortic Res">
        <title>Improved Brassica rapa reference genome by single-molecule sequencing and chromosome conformation capture technologies.</title>
        <authorList>
            <person name="Zhang L."/>
            <person name="Cai X."/>
            <person name="Wu J."/>
            <person name="Liu M."/>
            <person name="Grob S."/>
            <person name="Cheng F."/>
            <person name="Liang J."/>
            <person name="Cai C."/>
            <person name="Liu Z."/>
            <person name="Liu B."/>
            <person name="Wang F."/>
            <person name="Li S."/>
            <person name="Liu F."/>
            <person name="Li X."/>
            <person name="Cheng L."/>
            <person name="Yang W."/>
            <person name="Li M.H."/>
            <person name="Grossniklaus U."/>
            <person name="Zheng H."/>
            <person name="Wang X."/>
        </authorList>
    </citation>
    <scope>NUCLEOTIDE SEQUENCE [LARGE SCALE GENOMIC DNA]</scope>
    <source>
        <strain evidence="2 3">cv. Chiifu-401-42</strain>
    </source>
</reference>
<reference evidence="2 3" key="1">
    <citation type="journal article" date="2011" name="Nat. Genet.">
        <title>The genome of the mesopolyploid crop species Brassica rapa.</title>
        <authorList>
            <consortium name="Brassica rapa Genome Sequencing Project Consortium"/>
            <person name="Wang X."/>
            <person name="Wang H."/>
            <person name="Wang J."/>
            <person name="Sun R."/>
            <person name="Wu J."/>
            <person name="Liu S."/>
            <person name="Bai Y."/>
            <person name="Mun J.H."/>
            <person name="Bancroft I."/>
            <person name="Cheng F."/>
            <person name="Huang S."/>
            <person name="Li X."/>
            <person name="Hua W."/>
            <person name="Wang J."/>
            <person name="Wang X."/>
            <person name="Freeling M."/>
            <person name="Pires J.C."/>
            <person name="Paterson A.H."/>
            <person name="Chalhoub B."/>
            <person name="Wang B."/>
            <person name="Hayward A."/>
            <person name="Sharpe A.G."/>
            <person name="Park B.S."/>
            <person name="Weisshaar B."/>
            <person name="Liu B."/>
            <person name="Li B."/>
            <person name="Liu B."/>
            <person name="Tong C."/>
            <person name="Song C."/>
            <person name="Duran C."/>
            <person name="Peng C."/>
            <person name="Geng C."/>
            <person name="Koh C."/>
            <person name="Lin C."/>
            <person name="Edwards D."/>
            <person name="Mu D."/>
            <person name="Shen D."/>
            <person name="Soumpourou E."/>
            <person name="Li F."/>
            <person name="Fraser F."/>
            <person name="Conant G."/>
            <person name="Lassalle G."/>
            <person name="King G.J."/>
            <person name="Bonnema G."/>
            <person name="Tang H."/>
            <person name="Wang H."/>
            <person name="Belcram H."/>
            <person name="Zhou H."/>
            <person name="Hirakawa H."/>
            <person name="Abe H."/>
            <person name="Guo H."/>
            <person name="Wang H."/>
            <person name="Jin H."/>
            <person name="Parkin I.A."/>
            <person name="Batley J."/>
            <person name="Kim J.S."/>
            <person name="Just J."/>
            <person name="Li J."/>
            <person name="Xu J."/>
            <person name="Deng J."/>
            <person name="Kim J.A."/>
            <person name="Li J."/>
            <person name="Yu J."/>
            <person name="Meng J."/>
            <person name="Wang J."/>
            <person name="Min J."/>
            <person name="Poulain J."/>
            <person name="Wang J."/>
            <person name="Hatakeyama K."/>
            <person name="Wu K."/>
            <person name="Wang L."/>
            <person name="Fang L."/>
            <person name="Trick M."/>
            <person name="Links M.G."/>
            <person name="Zhao M."/>
            <person name="Jin M."/>
            <person name="Ramchiary N."/>
            <person name="Drou N."/>
            <person name="Berkman P.J."/>
            <person name="Cai Q."/>
            <person name="Huang Q."/>
            <person name="Li R."/>
            <person name="Tabata S."/>
            <person name="Cheng S."/>
            <person name="Zhang S."/>
            <person name="Zhang S."/>
            <person name="Huang S."/>
            <person name="Sato S."/>
            <person name="Sun S."/>
            <person name="Kwon S.J."/>
            <person name="Choi S.R."/>
            <person name="Lee T.H."/>
            <person name="Fan W."/>
            <person name="Zhao X."/>
            <person name="Tan X."/>
            <person name="Xu X."/>
            <person name="Wang Y."/>
            <person name="Qiu Y."/>
            <person name="Yin Y."/>
            <person name="Li Y."/>
            <person name="Du Y."/>
            <person name="Liao Y."/>
            <person name="Lim Y."/>
            <person name="Narusaka Y."/>
            <person name="Wang Y."/>
            <person name="Wang Z."/>
            <person name="Li Z."/>
            <person name="Wang Z."/>
            <person name="Xiong Z."/>
            <person name="Zhang Z."/>
        </authorList>
    </citation>
    <scope>NUCLEOTIDE SEQUENCE [LARGE SCALE GENOMIC DNA]</scope>
    <source>
        <strain evidence="2 3">cv. Chiifu-401-42</strain>
    </source>
</reference>
<reference evidence="2" key="3">
    <citation type="submission" date="2023-03" db="UniProtKB">
        <authorList>
            <consortium name="EnsemblPlants"/>
        </authorList>
    </citation>
    <scope>IDENTIFICATION</scope>
    <source>
        <strain evidence="2">cv. Chiifu-401-42</strain>
    </source>
</reference>
<dbReference type="InParanoid" id="M4F9Z7"/>